<gene>
    <name evidence="3" type="ORF">MNBD_BACTEROID01-2171</name>
</gene>
<dbReference type="PANTHER" id="PTHR23422">
    <property type="entry name" value="DIPEPTIDYL PEPTIDASE III-RELATED"/>
    <property type="match status" value="1"/>
</dbReference>
<evidence type="ECO:0000256" key="2">
    <source>
        <dbReference type="ARBA" id="ARBA00022801"/>
    </source>
</evidence>
<name>A0A3B0U8D1_9ZZZZ</name>
<evidence type="ECO:0000313" key="3">
    <source>
        <dbReference type="EMBL" id="VAW21747.1"/>
    </source>
</evidence>
<proteinExistence type="predicted"/>
<dbReference type="EMBL" id="UOEP01000154">
    <property type="protein sequence ID" value="VAW21747.1"/>
    <property type="molecule type" value="Genomic_DNA"/>
</dbReference>
<dbReference type="EC" id="3.6.1.-" evidence="3"/>
<organism evidence="3">
    <name type="scientific">hydrothermal vent metagenome</name>
    <dbReference type="NCBI Taxonomy" id="652676"/>
    <lineage>
        <taxon>unclassified sequences</taxon>
        <taxon>metagenomes</taxon>
        <taxon>ecological metagenomes</taxon>
    </lineage>
</organism>
<dbReference type="Gene3D" id="3.30.540.30">
    <property type="match status" value="1"/>
</dbReference>
<dbReference type="GO" id="GO:0005737">
    <property type="term" value="C:cytoplasm"/>
    <property type="evidence" value="ECO:0007669"/>
    <property type="project" value="TreeGrafter"/>
</dbReference>
<protein>
    <submittedName>
        <fullName evidence="3">Nudix hydrolase 3</fullName>
        <ecNumber evidence="3">3.6.1.-</ecNumber>
    </submittedName>
</protein>
<sequence length="551" mass="62073">MKKLFILIIIALVGLPGCGFKGKQGEPGPHKNINNELKQKVEEFATFKLTTDLSVLSEKEKEMLPLLLGAAKIMDDIFWQEAYGGKDGLFESNSGEYVKKFLMINYGPWERLNNNKPFLEGFGPKPAGANFYPHDMAKEEFEAWGEPSKLSLYTIIRRDGEGKLTAIPYHEFFKGQILEAVGLIRQAAGLAEDEGLKVYLEKRAGALLTDDYYDSDIAWLDMQNNTIEFITGPIENYEDRLFGYKAAHESFILIKDKAWSKKLERYTAVLPILQKSLPCELKYKDETPGIDTDINVYDAIYYAGDCNAGSKTIAINLPNDEKVREIKGSRKLQLKNSMQAKFDKILVPISRLLIAKEQQKYIKFDAFFENTMFHEVAHGLGLGNTSDKSSTVRGALRNTYSAIEEGKADILGLWCIYKLNEMGEFADKGMMGNFVTFMAGIFRSVRFGAASAHGKANMVRFYYFQEKGAFERDGATGTYRVNYNKMKDAMLSLSEMILKIQGDGDFEAAKRLLQEKGLIRGQLQKDLDRIAQAGIPRDIIFEQGAEVLGLQ</sequence>
<dbReference type="AlphaFoldDB" id="A0A3B0U8D1"/>
<keyword evidence="2 3" id="KW-0378">Hydrolase</keyword>
<evidence type="ECO:0000256" key="1">
    <source>
        <dbReference type="ARBA" id="ARBA00022723"/>
    </source>
</evidence>
<accession>A0A3B0U8D1</accession>
<keyword evidence="1" id="KW-0479">Metal-binding</keyword>
<reference evidence="3" key="1">
    <citation type="submission" date="2018-06" db="EMBL/GenBank/DDBJ databases">
        <authorList>
            <person name="Zhirakovskaya E."/>
        </authorList>
    </citation>
    <scope>NUCLEOTIDE SEQUENCE</scope>
</reference>
<dbReference type="GO" id="GO:0008239">
    <property type="term" value="F:dipeptidyl-peptidase activity"/>
    <property type="evidence" value="ECO:0007669"/>
    <property type="project" value="TreeGrafter"/>
</dbReference>
<dbReference type="Pfam" id="PF03571">
    <property type="entry name" value="Peptidase_M49"/>
    <property type="match status" value="1"/>
</dbReference>
<dbReference type="PANTHER" id="PTHR23422:SF9">
    <property type="entry name" value="ZN-DEPENDENT HYDROLASE"/>
    <property type="match status" value="1"/>
</dbReference>
<dbReference type="InterPro" id="IPR039461">
    <property type="entry name" value="Peptidase_M49"/>
</dbReference>
<dbReference type="GO" id="GO:0046872">
    <property type="term" value="F:metal ion binding"/>
    <property type="evidence" value="ECO:0007669"/>
    <property type="project" value="UniProtKB-KW"/>
</dbReference>